<accession>W4FPR0</accession>
<keyword evidence="4" id="KW-0732">Signal</keyword>
<protein>
    <recommendedName>
        <fullName evidence="5">EGF-like domain-containing protein</fullName>
    </recommendedName>
</protein>
<keyword evidence="3" id="KW-0472">Membrane</keyword>
<dbReference type="GeneID" id="20817277"/>
<sequence>MDHRWLAVVSALCIYSVQALHPMGTTCLGTSDCPIGSSCVAGDAAESVQTCVADQVCGGNIPGNCPGFVEEGSLVCTWVQQDPSECTFGRCHPFNESVGIFKCLSVAKCDTAVALTPGGDQHVCSSACVSKGRTCNGRGSCRSSGPSSFSCVCDLGWAGSTCDTNNGVAPGDDDFSSVAPVTSIVPATTSAPRSHNIAINATNANNATNAINTINTTNATHLREKPLSTPATLGDGGQLLLTVVVLSVVAVIIVLGLIVFALYARRLKEQAPEQHQTVVVSSQQSTTRDNIQVL</sequence>
<dbReference type="PROSITE" id="PS50026">
    <property type="entry name" value="EGF_3"/>
    <property type="match status" value="1"/>
</dbReference>
<proteinExistence type="predicted"/>
<keyword evidence="3" id="KW-0812">Transmembrane</keyword>
<organism evidence="6">
    <name type="scientific">Aphanomyces astaci</name>
    <name type="common">Crayfish plague agent</name>
    <dbReference type="NCBI Taxonomy" id="112090"/>
    <lineage>
        <taxon>Eukaryota</taxon>
        <taxon>Sar</taxon>
        <taxon>Stramenopiles</taxon>
        <taxon>Oomycota</taxon>
        <taxon>Saprolegniomycetes</taxon>
        <taxon>Saprolegniales</taxon>
        <taxon>Verrucalvaceae</taxon>
        <taxon>Aphanomyces</taxon>
    </lineage>
</organism>
<evidence type="ECO:0000256" key="4">
    <source>
        <dbReference type="SAM" id="SignalP"/>
    </source>
</evidence>
<keyword evidence="1" id="KW-1015">Disulfide bond</keyword>
<feature type="signal peptide" evidence="4">
    <location>
        <begin position="1"/>
        <end position="19"/>
    </location>
</feature>
<gene>
    <name evidence="6" type="ORF">H257_15281</name>
</gene>
<evidence type="ECO:0000313" key="6">
    <source>
        <dbReference type="EMBL" id="ETV68941.1"/>
    </source>
</evidence>
<dbReference type="VEuPathDB" id="FungiDB:H257_15281"/>
<dbReference type="PROSITE" id="PS00022">
    <property type="entry name" value="EGF_1"/>
    <property type="match status" value="1"/>
</dbReference>
<feature type="transmembrane region" description="Helical" evidence="3">
    <location>
        <begin position="239"/>
        <end position="264"/>
    </location>
</feature>
<evidence type="ECO:0000256" key="1">
    <source>
        <dbReference type="PROSITE-ProRule" id="PRU00076"/>
    </source>
</evidence>
<name>W4FPR0_APHAT</name>
<evidence type="ECO:0000256" key="3">
    <source>
        <dbReference type="SAM" id="Phobius"/>
    </source>
</evidence>
<dbReference type="RefSeq" id="XP_009841618.1">
    <property type="nucleotide sequence ID" value="XM_009843316.1"/>
</dbReference>
<keyword evidence="3" id="KW-1133">Transmembrane helix</keyword>
<reference evidence="6" key="1">
    <citation type="submission" date="2013-12" db="EMBL/GenBank/DDBJ databases">
        <title>The Genome Sequence of Aphanomyces astaci APO3.</title>
        <authorList>
            <consortium name="The Broad Institute Genomics Platform"/>
            <person name="Russ C."/>
            <person name="Tyler B."/>
            <person name="van West P."/>
            <person name="Dieguez-Uribeondo J."/>
            <person name="Young S.K."/>
            <person name="Zeng Q."/>
            <person name="Gargeya S."/>
            <person name="Fitzgerald M."/>
            <person name="Abouelleil A."/>
            <person name="Alvarado L."/>
            <person name="Chapman S.B."/>
            <person name="Gainer-Dewar J."/>
            <person name="Goldberg J."/>
            <person name="Griggs A."/>
            <person name="Gujja S."/>
            <person name="Hansen M."/>
            <person name="Howarth C."/>
            <person name="Imamovic A."/>
            <person name="Ireland A."/>
            <person name="Larimer J."/>
            <person name="McCowan C."/>
            <person name="Murphy C."/>
            <person name="Pearson M."/>
            <person name="Poon T.W."/>
            <person name="Priest M."/>
            <person name="Roberts A."/>
            <person name="Saif S."/>
            <person name="Shea T."/>
            <person name="Sykes S."/>
            <person name="Wortman J."/>
            <person name="Nusbaum C."/>
            <person name="Birren B."/>
        </authorList>
    </citation>
    <scope>NUCLEOTIDE SEQUENCE [LARGE SCALE GENOMIC DNA]</scope>
    <source>
        <strain evidence="6">APO3</strain>
    </source>
</reference>
<feature type="region of interest" description="Disordered" evidence="2">
    <location>
        <begin position="274"/>
        <end position="294"/>
    </location>
</feature>
<comment type="caution">
    <text evidence="1">Lacks conserved residue(s) required for the propagation of feature annotation.</text>
</comment>
<feature type="compositionally biased region" description="Low complexity" evidence="2">
    <location>
        <begin position="276"/>
        <end position="287"/>
    </location>
</feature>
<dbReference type="AlphaFoldDB" id="W4FPR0"/>
<evidence type="ECO:0000256" key="2">
    <source>
        <dbReference type="SAM" id="MobiDB-lite"/>
    </source>
</evidence>
<dbReference type="OrthoDB" id="71979at2759"/>
<keyword evidence="1" id="KW-0245">EGF-like domain</keyword>
<feature type="domain" description="EGF-like" evidence="5">
    <location>
        <begin position="125"/>
        <end position="163"/>
    </location>
</feature>
<dbReference type="EMBL" id="KI913181">
    <property type="protein sequence ID" value="ETV68941.1"/>
    <property type="molecule type" value="Genomic_DNA"/>
</dbReference>
<feature type="disulfide bond" evidence="1">
    <location>
        <begin position="153"/>
        <end position="162"/>
    </location>
</feature>
<evidence type="ECO:0000259" key="5">
    <source>
        <dbReference type="PROSITE" id="PS50026"/>
    </source>
</evidence>
<dbReference type="PROSITE" id="PS01186">
    <property type="entry name" value="EGF_2"/>
    <property type="match status" value="1"/>
</dbReference>
<feature type="chain" id="PRO_5004841809" description="EGF-like domain-containing protein" evidence="4">
    <location>
        <begin position="20"/>
        <end position="294"/>
    </location>
</feature>
<dbReference type="STRING" id="112090.W4FPR0"/>
<dbReference type="InterPro" id="IPR000742">
    <property type="entry name" value="EGF"/>
</dbReference>